<dbReference type="FunFam" id="2.60.120.430:FF:000003">
    <property type="entry name" value="FERONIA receptor-like kinase"/>
    <property type="match status" value="1"/>
</dbReference>
<feature type="transmembrane region" description="Helical" evidence="14">
    <location>
        <begin position="485"/>
        <end position="508"/>
    </location>
</feature>
<dbReference type="PANTHER" id="PTHR34590:SF15">
    <property type="entry name" value="PROTEIN KINASE DOMAIN-CONTAINING PROTEIN"/>
    <property type="match status" value="1"/>
</dbReference>
<dbReference type="InterPro" id="IPR024788">
    <property type="entry name" value="Malectin-like_Carb-bd_dom"/>
</dbReference>
<dbReference type="GO" id="GO:0004674">
    <property type="term" value="F:protein serine/threonine kinase activity"/>
    <property type="evidence" value="ECO:0007669"/>
    <property type="project" value="UniProtKB-KW"/>
</dbReference>
<dbReference type="InterPro" id="IPR045272">
    <property type="entry name" value="ANXUR1/2-like"/>
</dbReference>
<keyword evidence="9 14" id="KW-1133">Transmembrane helix</keyword>
<keyword evidence="5" id="KW-0732">Signal</keyword>
<evidence type="ECO:0000256" key="13">
    <source>
        <dbReference type="SAM" id="MobiDB-lite"/>
    </source>
</evidence>
<dbReference type="PROSITE" id="PS00107">
    <property type="entry name" value="PROTEIN_KINASE_ATP"/>
    <property type="match status" value="1"/>
</dbReference>
<dbReference type="GO" id="GO:0010038">
    <property type="term" value="P:response to metal ion"/>
    <property type="evidence" value="ECO:0007669"/>
    <property type="project" value="UniProtKB-ARBA"/>
</dbReference>
<evidence type="ECO:0000256" key="8">
    <source>
        <dbReference type="ARBA" id="ARBA00022840"/>
    </source>
</evidence>
<evidence type="ECO:0000256" key="5">
    <source>
        <dbReference type="ARBA" id="ARBA00022729"/>
    </source>
</evidence>
<evidence type="ECO:0000256" key="12">
    <source>
        <dbReference type="PROSITE-ProRule" id="PRU10141"/>
    </source>
</evidence>
<evidence type="ECO:0000256" key="10">
    <source>
        <dbReference type="ARBA" id="ARBA00023136"/>
    </source>
</evidence>
<dbReference type="SUPFAM" id="SSF56112">
    <property type="entry name" value="Protein kinase-like (PK-like)"/>
    <property type="match status" value="1"/>
</dbReference>
<gene>
    <name evidence="17 18 19" type="primary">LOC108988154</name>
</gene>
<keyword evidence="11" id="KW-0325">Glycoprotein</keyword>
<evidence type="ECO:0000256" key="7">
    <source>
        <dbReference type="ARBA" id="ARBA00022777"/>
    </source>
</evidence>
<dbReference type="InterPro" id="IPR001245">
    <property type="entry name" value="Ser-Thr/Tyr_kinase_cat_dom"/>
</dbReference>
<dbReference type="PROSITE" id="PS50011">
    <property type="entry name" value="PROTEIN_KINASE_DOM"/>
    <property type="match status" value="1"/>
</dbReference>
<keyword evidence="16" id="KW-1185">Reference proteome</keyword>
<feature type="binding site" evidence="12">
    <location>
        <position position="592"/>
    </location>
    <ligand>
        <name>ATP</name>
        <dbReference type="ChEBI" id="CHEBI:30616"/>
    </ligand>
</feature>
<dbReference type="RefSeq" id="XP_018816841.1">
    <property type="nucleotide sequence ID" value="XM_018961296.2"/>
</dbReference>
<keyword evidence="6 12" id="KW-0547">Nucleotide-binding</keyword>
<name>A0A2I4EBR4_JUGRE</name>
<dbReference type="GO" id="GO:0005886">
    <property type="term" value="C:plasma membrane"/>
    <property type="evidence" value="ECO:0000318"/>
    <property type="project" value="GO_Central"/>
</dbReference>
<dbReference type="CDD" id="cd14066">
    <property type="entry name" value="STKc_IRAK"/>
    <property type="match status" value="1"/>
</dbReference>
<evidence type="ECO:0000256" key="9">
    <source>
        <dbReference type="ARBA" id="ARBA00022989"/>
    </source>
</evidence>
<feature type="region of interest" description="Disordered" evidence="13">
    <location>
        <begin position="863"/>
        <end position="885"/>
    </location>
</feature>
<evidence type="ECO:0000259" key="15">
    <source>
        <dbReference type="PROSITE" id="PS50011"/>
    </source>
</evidence>
<evidence type="ECO:0000313" key="18">
    <source>
        <dbReference type="RefSeq" id="XP_018816842.1"/>
    </source>
</evidence>
<dbReference type="GO" id="GO:0004672">
    <property type="term" value="F:protein kinase activity"/>
    <property type="evidence" value="ECO:0000318"/>
    <property type="project" value="GO_Central"/>
</dbReference>
<dbReference type="GeneID" id="108988154"/>
<dbReference type="FunFam" id="3.30.200.20:FF:000645">
    <property type="entry name" value="Receptor-like protein kinase FERONIA"/>
    <property type="match status" value="1"/>
</dbReference>
<dbReference type="GO" id="GO:0005524">
    <property type="term" value="F:ATP binding"/>
    <property type="evidence" value="ECO:0007669"/>
    <property type="project" value="UniProtKB-UniRule"/>
</dbReference>
<dbReference type="Gene3D" id="1.10.510.10">
    <property type="entry name" value="Transferase(Phosphotransferase) domain 1"/>
    <property type="match status" value="1"/>
</dbReference>
<feature type="domain" description="Protein kinase" evidence="15">
    <location>
        <begin position="563"/>
        <end position="838"/>
    </location>
</feature>
<dbReference type="InterPro" id="IPR011009">
    <property type="entry name" value="Kinase-like_dom_sf"/>
</dbReference>
<keyword evidence="2" id="KW-0723">Serine/threonine-protein kinase</keyword>
<evidence type="ECO:0000256" key="14">
    <source>
        <dbReference type="SAM" id="Phobius"/>
    </source>
</evidence>
<evidence type="ECO:0000256" key="4">
    <source>
        <dbReference type="ARBA" id="ARBA00022692"/>
    </source>
</evidence>
<keyword evidence="3" id="KW-0808">Transferase</keyword>
<comment type="subcellular location">
    <subcellularLocation>
        <location evidence="1">Membrane</location>
        <topology evidence="1">Single-pass type I membrane protein</topology>
    </subcellularLocation>
</comment>
<dbReference type="SMART" id="SM00220">
    <property type="entry name" value="S_TKc"/>
    <property type="match status" value="1"/>
</dbReference>
<dbReference type="FunFam" id="2.60.120.430:FF:000007">
    <property type="entry name" value="FERONIA receptor-like kinase"/>
    <property type="match status" value="1"/>
</dbReference>
<keyword evidence="7" id="KW-0418">Kinase</keyword>
<dbReference type="Pfam" id="PF07714">
    <property type="entry name" value="PK_Tyr_Ser-Thr"/>
    <property type="match status" value="1"/>
</dbReference>
<dbReference type="Gene3D" id="3.30.200.20">
    <property type="entry name" value="Phosphorylase Kinase, domain 1"/>
    <property type="match status" value="1"/>
</dbReference>
<keyword evidence="4 14" id="KW-0812">Transmembrane</keyword>
<dbReference type="InterPro" id="IPR017441">
    <property type="entry name" value="Protein_kinase_ATP_BS"/>
</dbReference>
<dbReference type="GO" id="GO:0004714">
    <property type="term" value="F:transmembrane receptor protein tyrosine kinase activity"/>
    <property type="evidence" value="ECO:0007669"/>
    <property type="project" value="InterPro"/>
</dbReference>
<dbReference type="OrthoDB" id="1720310at2759"/>
<evidence type="ECO:0000256" key="3">
    <source>
        <dbReference type="ARBA" id="ARBA00022679"/>
    </source>
</evidence>
<dbReference type="FunFam" id="1.10.510.10:FF:000252">
    <property type="entry name" value="Receptor-like protein kinase FERONIA"/>
    <property type="match status" value="1"/>
</dbReference>
<protein>
    <submittedName>
        <fullName evidence="17 18">Receptor-like protein kinase FERONIA</fullName>
    </submittedName>
</protein>
<dbReference type="RefSeq" id="XP_018816843.1">
    <property type="nucleotide sequence ID" value="XM_018961298.2"/>
</dbReference>
<dbReference type="PROSITE" id="PS00108">
    <property type="entry name" value="PROTEIN_KINASE_ST"/>
    <property type="match status" value="1"/>
</dbReference>
<evidence type="ECO:0000256" key="2">
    <source>
        <dbReference type="ARBA" id="ARBA00022527"/>
    </source>
</evidence>
<dbReference type="InterPro" id="IPR000719">
    <property type="entry name" value="Prot_kinase_dom"/>
</dbReference>
<evidence type="ECO:0000313" key="17">
    <source>
        <dbReference type="RefSeq" id="XP_018816841.1"/>
    </source>
</evidence>
<dbReference type="AlphaFoldDB" id="A0A2I4EBR4"/>
<keyword evidence="10 14" id="KW-0472">Membrane</keyword>
<sequence>MVPISLALPSAMTNPSCNNFCKPTLSNLSTIFLSFLLHLLIRPIAGELAPPYTPTENITLSCGSSGHSIKSLDGRTWIGDINSSIFPIEKLQNNASVTSAASQPTTSTSVPYLTARVSHSEFTYVFQVTSGQKFIRLYFYPAIYQNFERSKALFSVKIGPYTLLHEFNASLTADFDDNPLDTIYREFCINVVDEQWLNITFIPSPDKIDSYAFINGIEVVSMPPYLYYTKPDDPENGFKFIGEPNQRVRIENNTALEMLYRINVGAGEIPPYKDTGMFRMWSAEGAYLTSSGTSVLPVNLTAHPQFTKIPAYTAPEDVYRTARSMGMDNELNKKYILTWQFPVDYGFMYMVRLHFCEFESEIRVIGDRVFLIFINNQPAEGGFDVIRQSGGNGVPIYKDYAVLMPNAQRNEKKLNLSVALQANPADWQTARSDAILNGIEIFKLSNVDGNLAGPNLDPRDILTPTTTTPPSQLHKRRTRVAILKAIIGTLGGIVFIVAMLSIVGFLIFRRNKRIKQEGSSDGTSWWYPFSPSKTKSRTSGSSLPSDLCRCFSLTEIRSAINNFDDAFIIGVGGFGNVYKGYIDDGAALVAIKRLNPRSRQGAHEFQTEIRMLSQLRHLNLVSLIGYCNEQQEMILVYDYMARGSLRDHLYNTDKPPLSWEQRLQICIGAAHGLYYLHRGTSRTIIHRDVKTTNILLDEEWVAKVSDFGLSKLGPTGHSMTHVSTEVKGSIGYLDPEYYRRQQLTEKSDVYSFGVVLCEVLCARAPLVRNADKEQVSLSELVRKRYQSGKLDQIVDPFLTGEISPDCLRKFGEIAVSCLLDDGVERPSMDDVVGDLEFALQLQHSKTGKKSVIGDHCDAVFTGSSGSEHNGKGGSSELEPSFGEKESYSLISGTAFSDLVNPKGR</sequence>
<reference evidence="17 18" key="1">
    <citation type="submission" date="2025-04" db="UniProtKB">
        <authorList>
            <consortium name="RefSeq"/>
        </authorList>
    </citation>
    <scope>IDENTIFICATION</scope>
    <source>
        <tissue evidence="17 18">Leaves</tissue>
    </source>
</reference>
<dbReference type="RefSeq" id="XP_018816842.1">
    <property type="nucleotide sequence ID" value="XM_018961297.2"/>
</dbReference>
<organism evidence="16 17">
    <name type="scientific">Juglans regia</name>
    <name type="common">English walnut</name>
    <dbReference type="NCBI Taxonomy" id="51240"/>
    <lineage>
        <taxon>Eukaryota</taxon>
        <taxon>Viridiplantae</taxon>
        <taxon>Streptophyta</taxon>
        <taxon>Embryophyta</taxon>
        <taxon>Tracheophyta</taxon>
        <taxon>Spermatophyta</taxon>
        <taxon>Magnoliopsida</taxon>
        <taxon>eudicotyledons</taxon>
        <taxon>Gunneridae</taxon>
        <taxon>Pentapetalae</taxon>
        <taxon>rosids</taxon>
        <taxon>fabids</taxon>
        <taxon>Fagales</taxon>
        <taxon>Juglandaceae</taxon>
        <taxon>Juglans</taxon>
    </lineage>
</organism>
<keyword evidence="8 12" id="KW-0067">ATP-binding</keyword>
<evidence type="ECO:0000256" key="1">
    <source>
        <dbReference type="ARBA" id="ARBA00004479"/>
    </source>
</evidence>
<dbReference type="Gene3D" id="2.60.120.430">
    <property type="entry name" value="Galactose-binding lectin"/>
    <property type="match status" value="2"/>
</dbReference>
<evidence type="ECO:0000256" key="6">
    <source>
        <dbReference type="ARBA" id="ARBA00022741"/>
    </source>
</evidence>
<evidence type="ECO:0000313" key="16">
    <source>
        <dbReference type="Proteomes" id="UP000235220"/>
    </source>
</evidence>
<dbReference type="Pfam" id="PF12819">
    <property type="entry name" value="Malectin_like"/>
    <property type="match status" value="1"/>
</dbReference>
<dbReference type="InterPro" id="IPR008271">
    <property type="entry name" value="Ser/Thr_kinase_AS"/>
</dbReference>
<accession>A0A2I4EBR4</accession>
<dbReference type="Proteomes" id="UP000235220">
    <property type="component" value="Chromosome 1"/>
</dbReference>
<dbReference type="Gramene" id="Jr01_10010_p1">
    <property type="protein sequence ID" value="cds.Jr01_10010_p1"/>
    <property type="gene ID" value="Jr01_10010"/>
</dbReference>
<proteinExistence type="predicted"/>
<evidence type="ECO:0000313" key="19">
    <source>
        <dbReference type="RefSeq" id="XP_018816843.1"/>
    </source>
</evidence>
<dbReference type="KEGG" id="jre:108988154"/>
<dbReference type="PANTHER" id="PTHR34590">
    <property type="entry name" value="OS03G0124300 PROTEIN-RELATED"/>
    <property type="match status" value="1"/>
</dbReference>
<evidence type="ECO:0000256" key="11">
    <source>
        <dbReference type="ARBA" id="ARBA00023180"/>
    </source>
</evidence>